<evidence type="ECO:0000259" key="6">
    <source>
        <dbReference type="Pfam" id="PF22740"/>
    </source>
</evidence>
<sequence length="294" mass="32328">MSSDQTAREPLEVVLITGYSGAGRSTAARVLEDLGFYVVDNLPPKLIPEVLELATKAGSGIDRIAIVTDVRSRGFFSSISDVLTFIEDAGIRPTVVFLEAAEEVLVRRYENVRRAHPLQGEGRIIDGIDAEREVLEPVRGSAHIAIDTTGLSVHDLRRKLETAFDRQLSDALLVTVLSFGFKYGLPLDADLVFDVRFLPNPHWVPELRAQSGKDVDVASFVLAQDGALDALDQLEALVRTMAPGYRREGKRYMTIAIGCTGGKHRSVAMTEAFAQRLNSPEFDVRAVHRDLGKE</sequence>
<dbReference type="InParanoid" id="A0A7L4YSV1"/>
<dbReference type="PIRSF" id="PIRSF005052">
    <property type="entry name" value="P-loopkin"/>
    <property type="match status" value="1"/>
</dbReference>
<dbReference type="NCBIfam" id="NF003828">
    <property type="entry name" value="PRK05416.1"/>
    <property type="match status" value="1"/>
</dbReference>
<dbReference type="Proteomes" id="UP000463857">
    <property type="component" value="Chromosome"/>
</dbReference>
<dbReference type="Pfam" id="PF22740">
    <property type="entry name" value="PapZ_C"/>
    <property type="match status" value="1"/>
</dbReference>
<evidence type="ECO:0000256" key="3">
    <source>
        <dbReference type="ARBA" id="ARBA00023134"/>
    </source>
</evidence>
<dbReference type="InterPro" id="IPR027417">
    <property type="entry name" value="P-loop_NTPase"/>
</dbReference>
<dbReference type="Pfam" id="PF03668">
    <property type="entry name" value="RapZ-like_N"/>
    <property type="match status" value="1"/>
</dbReference>
<organism evidence="7 8">
    <name type="scientific">Epidermidibacterium keratini</name>
    <dbReference type="NCBI Taxonomy" id="1891644"/>
    <lineage>
        <taxon>Bacteria</taxon>
        <taxon>Bacillati</taxon>
        <taxon>Actinomycetota</taxon>
        <taxon>Actinomycetes</taxon>
        <taxon>Sporichthyales</taxon>
        <taxon>Sporichthyaceae</taxon>
        <taxon>Epidermidibacterium</taxon>
    </lineage>
</organism>
<dbReference type="PANTHER" id="PTHR30448">
    <property type="entry name" value="RNASE ADAPTER PROTEIN RAPZ"/>
    <property type="match status" value="1"/>
</dbReference>
<dbReference type="PANTHER" id="PTHR30448:SF0">
    <property type="entry name" value="RNASE ADAPTER PROTEIN RAPZ"/>
    <property type="match status" value="1"/>
</dbReference>
<reference evidence="7 8" key="1">
    <citation type="journal article" date="2018" name="Int. J. Syst. Evol. Microbiol.">
        <title>Epidermidibacterium keratini gen. nov., sp. nov., a member of the family Sporichthyaceae, isolated from keratin epidermis.</title>
        <authorList>
            <person name="Lee D.G."/>
            <person name="Trujillo M.E."/>
            <person name="Kang S."/>
            <person name="Nam J.J."/>
            <person name="Kim Y.J."/>
        </authorList>
    </citation>
    <scope>NUCLEOTIDE SEQUENCE [LARGE SCALE GENOMIC DNA]</scope>
    <source>
        <strain evidence="7 8">EPI-7</strain>
    </source>
</reference>
<dbReference type="RefSeq" id="WP_159547262.1">
    <property type="nucleotide sequence ID" value="NZ_CP047156.1"/>
</dbReference>
<feature type="binding site" evidence="4">
    <location>
        <begin position="69"/>
        <end position="72"/>
    </location>
    <ligand>
        <name>GTP</name>
        <dbReference type="ChEBI" id="CHEBI:37565"/>
    </ligand>
</feature>
<evidence type="ECO:0000256" key="2">
    <source>
        <dbReference type="ARBA" id="ARBA00022840"/>
    </source>
</evidence>
<name>A0A7L4YSV1_9ACTN</name>
<dbReference type="OrthoDB" id="9784461at2"/>
<dbReference type="AlphaFoldDB" id="A0A7L4YSV1"/>
<dbReference type="EMBL" id="CP047156">
    <property type="protein sequence ID" value="QHC02138.1"/>
    <property type="molecule type" value="Genomic_DNA"/>
</dbReference>
<keyword evidence="3 4" id="KW-0342">GTP-binding</keyword>
<keyword evidence="1 4" id="KW-0547">Nucleotide-binding</keyword>
<dbReference type="GO" id="GO:0005524">
    <property type="term" value="F:ATP binding"/>
    <property type="evidence" value="ECO:0007669"/>
    <property type="project" value="UniProtKB-UniRule"/>
</dbReference>
<proteinExistence type="inferred from homology"/>
<accession>A0A7L4YSV1</accession>
<keyword evidence="8" id="KW-1185">Reference proteome</keyword>
<evidence type="ECO:0000313" key="7">
    <source>
        <dbReference type="EMBL" id="QHC02138.1"/>
    </source>
</evidence>
<evidence type="ECO:0000259" key="5">
    <source>
        <dbReference type="Pfam" id="PF03668"/>
    </source>
</evidence>
<dbReference type="SUPFAM" id="SSF52540">
    <property type="entry name" value="P-loop containing nucleoside triphosphate hydrolases"/>
    <property type="match status" value="1"/>
</dbReference>
<dbReference type="GO" id="GO:0005525">
    <property type="term" value="F:GTP binding"/>
    <property type="evidence" value="ECO:0007669"/>
    <property type="project" value="UniProtKB-UniRule"/>
</dbReference>
<dbReference type="InterPro" id="IPR053930">
    <property type="entry name" value="RapZ-like_N"/>
</dbReference>
<feature type="domain" description="RapZ C-terminal" evidence="6">
    <location>
        <begin position="173"/>
        <end position="291"/>
    </location>
</feature>
<dbReference type="FunCoup" id="A0A7L4YSV1">
    <property type="interactions" value="22"/>
</dbReference>
<gene>
    <name evidence="7" type="primary">rapZ</name>
    <name evidence="7" type="ORF">EK0264_18925</name>
</gene>
<feature type="binding site" evidence="4">
    <location>
        <begin position="18"/>
        <end position="25"/>
    </location>
    <ligand>
        <name>ATP</name>
        <dbReference type="ChEBI" id="CHEBI:30616"/>
    </ligand>
</feature>
<evidence type="ECO:0000256" key="1">
    <source>
        <dbReference type="ARBA" id="ARBA00022741"/>
    </source>
</evidence>
<protein>
    <submittedName>
        <fullName evidence="7">RNase adapter RapZ</fullName>
    </submittedName>
</protein>
<dbReference type="Gene3D" id="3.40.50.300">
    <property type="entry name" value="P-loop containing nucleotide triphosphate hydrolases"/>
    <property type="match status" value="1"/>
</dbReference>
<evidence type="ECO:0000313" key="8">
    <source>
        <dbReference type="Proteomes" id="UP000463857"/>
    </source>
</evidence>
<dbReference type="HAMAP" id="MF_00636">
    <property type="entry name" value="RapZ_like"/>
    <property type="match status" value="1"/>
</dbReference>
<evidence type="ECO:0000256" key="4">
    <source>
        <dbReference type="HAMAP-Rule" id="MF_00636"/>
    </source>
</evidence>
<dbReference type="KEGG" id="eke:EK0264_18925"/>
<keyword evidence="2 4" id="KW-0067">ATP-binding</keyword>
<feature type="domain" description="RapZ-like N-terminal" evidence="5">
    <location>
        <begin position="11"/>
        <end position="165"/>
    </location>
</feature>
<dbReference type="InterPro" id="IPR005337">
    <property type="entry name" value="RapZ-like"/>
</dbReference>
<dbReference type="InterPro" id="IPR053931">
    <property type="entry name" value="RapZ_C"/>
</dbReference>